<feature type="transmembrane region" description="Helical" evidence="14">
    <location>
        <begin position="1153"/>
        <end position="1172"/>
    </location>
</feature>
<dbReference type="InterPro" id="IPR023298">
    <property type="entry name" value="ATPase_P-typ_TM_dom_sf"/>
</dbReference>
<reference evidence="18 19" key="1">
    <citation type="journal article" date="2017" name="Gigascience">
        <title>Genome sequence of the small brown planthopper, Laodelphax striatellus.</title>
        <authorList>
            <person name="Zhu J."/>
            <person name="Jiang F."/>
            <person name="Wang X."/>
            <person name="Yang P."/>
            <person name="Bao Y."/>
            <person name="Zhao W."/>
            <person name="Wang W."/>
            <person name="Lu H."/>
            <person name="Wang Q."/>
            <person name="Cui N."/>
            <person name="Li J."/>
            <person name="Chen X."/>
            <person name="Luo L."/>
            <person name="Yu J."/>
            <person name="Kang L."/>
            <person name="Cui F."/>
        </authorList>
    </citation>
    <scope>NUCLEOTIDE SEQUENCE [LARGE SCALE GENOMIC DNA]</scope>
    <source>
        <strain evidence="18">Lst14</strain>
    </source>
</reference>
<feature type="transmembrane region" description="Helical" evidence="14">
    <location>
        <begin position="287"/>
        <end position="307"/>
    </location>
</feature>
<dbReference type="SFLD" id="SFLDS00003">
    <property type="entry name" value="Haloacid_Dehalogenase"/>
    <property type="match status" value="1"/>
</dbReference>
<dbReference type="STRING" id="195883.A0A482X0C0"/>
<evidence type="ECO:0000256" key="1">
    <source>
        <dbReference type="ARBA" id="ARBA00004107"/>
    </source>
</evidence>
<feature type="transmembrane region" description="Helical" evidence="14">
    <location>
        <begin position="496"/>
        <end position="515"/>
    </location>
</feature>
<organism evidence="18 19">
    <name type="scientific">Laodelphax striatellus</name>
    <name type="common">Small brown planthopper</name>
    <name type="synonym">Delphax striatella</name>
    <dbReference type="NCBI Taxonomy" id="195883"/>
    <lineage>
        <taxon>Eukaryota</taxon>
        <taxon>Metazoa</taxon>
        <taxon>Ecdysozoa</taxon>
        <taxon>Arthropoda</taxon>
        <taxon>Hexapoda</taxon>
        <taxon>Insecta</taxon>
        <taxon>Pterygota</taxon>
        <taxon>Neoptera</taxon>
        <taxon>Paraneoptera</taxon>
        <taxon>Hemiptera</taxon>
        <taxon>Auchenorrhyncha</taxon>
        <taxon>Fulgoroidea</taxon>
        <taxon>Delphacidae</taxon>
        <taxon>Criomorphinae</taxon>
        <taxon>Laodelphax</taxon>
    </lineage>
</organism>
<dbReference type="InParanoid" id="A0A482X0C0"/>
<feature type="transmembrane region" description="Helical" evidence="14">
    <location>
        <begin position="459"/>
        <end position="476"/>
    </location>
</feature>
<evidence type="ECO:0000256" key="12">
    <source>
        <dbReference type="ARBA" id="ARBA00023136"/>
    </source>
</evidence>
<dbReference type="SFLD" id="SFLDG00002">
    <property type="entry name" value="C1.7:_P-type_atpase_like"/>
    <property type="match status" value="1"/>
</dbReference>
<dbReference type="PRINTS" id="PR00119">
    <property type="entry name" value="CATATPASE"/>
</dbReference>
<dbReference type="Pfam" id="PF12409">
    <property type="entry name" value="P5-ATPase"/>
    <property type="match status" value="1"/>
</dbReference>
<dbReference type="PROSITE" id="PS00154">
    <property type="entry name" value="ATPASE_E1_E2"/>
    <property type="match status" value="1"/>
</dbReference>
<dbReference type="InterPro" id="IPR001757">
    <property type="entry name" value="P_typ_ATPase"/>
</dbReference>
<dbReference type="InterPro" id="IPR023299">
    <property type="entry name" value="ATPase_P-typ_cyto_dom_N"/>
</dbReference>
<accession>A0A482X0C0</accession>
<dbReference type="GO" id="GO:0016887">
    <property type="term" value="F:ATP hydrolysis activity"/>
    <property type="evidence" value="ECO:0007669"/>
    <property type="project" value="InterPro"/>
</dbReference>
<comment type="caution">
    <text evidence="18">The sequence shown here is derived from an EMBL/GenBank/DDBJ whole genome shotgun (WGS) entry which is preliminary data.</text>
</comment>
<dbReference type="SUPFAM" id="SSF81660">
    <property type="entry name" value="Metal cation-transporting ATPase, ATP-binding domain N"/>
    <property type="match status" value="1"/>
</dbReference>
<dbReference type="Pfam" id="PF13246">
    <property type="entry name" value="Cation_ATPase"/>
    <property type="match status" value="1"/>
</dbReference>
<evidence type="ECO:0000259" key="17">
    <source>
        <dbReference type="Pfam" id="PF12409"/>
    </source>
</evidence>
<keyword evidence="12 14" id="KW-0472">Membrane</keyword>
<keyword evidence="8 14" id="KW-0067">ATP-binding</keyword>
<gene>
    <name evidence="18" type="ORF">LSTR_LSTR010339</name>
</gene>
<evidence type="ECO:0000256" key="8">
    <source>
        <dbReference type="ARBA" id="ARBA00022840"/>
    </source>
</evidence>
<feature type="domain" description="P-type ATPase A" evidence="16">
    <location>
        <begin position="327"/>
        <end position="442"/>
    </location>
</feature>
<dbReference type="Gene3D" id="1.20.1110.10">
    <property type="entry name" value="Calcium-transporting ATPase, transmembrane domain"/>
    <property type="match status" value="1"/>
</dbReference>
<dbReference type="SUPFAM" id="SSF81653">
    <property type="entry name" value="Calcium ATPase, transduction domain A"/>
    <property type="match status" value="1"/>
</dbReference>
<evidence type="ECO:0000256" key="4">
    <source>
        <dbReference type="ARBA" id="ARBA00022692"/>
    </source>
</evidence>
<dbReference type="NCBIfam" id="TIGR01494">
    <property type="entry name" value="ATPase_P-type"/>
    <property type="match status" value="2"/>
</dbReference>
<feature type="compositionally biased region" description="Polar residues" evidence="15">
    <location>
        <begin position="1354"/>
        <end position="1363"/>
    </location>
</feature>
<evidence type="ECO:0000313" key="19">
    <source>
        <dbReference type="Proteomes" id="UP000291343"/>
    </source>
</evidence>
<dbReference type="FunCoup" id="A0A482X0C0">
    <property type="interactions" value="64"/>
</dbReference>
<dbReference type="GO" id="GO:0031902">
    <property type="term" value="C:late endosome membrane"/>
    <property type="evidence" value="ECO:0007669"/>
    <property type="project" value="UniProtKB-SubCell"/>
</dbReference>
<dbReference type="GO" id="GO:0140358">
    <property type="term" value="F:P-type transmembrane transporter activity"/>
    <property type="evidence" value="ECO:0007669"/>
    <property type="project" value="InterPro"/>
</dbReference>
<dbReference type="SUPFAM" id="SSF56784">
    <property type="entry name" value="HAD-like"/>
    <property type="match status" value="1"/>
</dbReference>
<feature type="transmembrane region" description="Helical" evidence="14">
    <location>
        <begin position="1040"/>
        <end position="1060"/>
    </location>
</feature>
<dbReference type="InterPro" id="IPR006544">
    <property type="entry name" value="P-type_TPase_V"/>
</dbReference>
<evidence type="ECO:0000313" key="18">
    <source>
        <dbReference type="EMBL" id="RZF39245.1"/>
    </source>
</evidence>
<dbReference type="Gene3D" id="3.40.50.1000">
    <property type="entry name" value="HAD superfamily/HAD-like"/>
    <property type="match status" value="1"/>
</dbReference>
<keyword evidence="19" id="KW-1185">Reference proteome</keyword>
<dbReference type="PANTHER" id="PTHR45630">
    <property type="entry name" value="CATION-TRANSPORTING ATPASE-RELATED"/>
    <property type="match status" value="1"/>
</dbReference>
<dbReference type="Pfam" id="PF00122">
    <property type="entry name" value="E1-E2_ATPase"/>
    <property type="match status" value="1"/>
</dbReference>
<dbReference type="PROSITE" id="PS01229">
    <property type="entry name" value="COF_2"/>
    <property type="match status" value="1"/>
</dbReference>
<evidence type="ECO:0000256" key="6">
    <source>
        <dbReference type="ARBA" id="ARBA00022741"/>
    </source>
</evidence>
<dbReference type="GO" id="GO:0006874">
    <property type="term" value="P:intracellular calcium ion homeostasis"/>
    <property type="evidence" value="ECO:0007669"/>
    <property type="project" value="TreeGrafter"/>
</dbReference>
<dbReference type="GO" id="GO:0046872">
    <property type="term" value="F:metal ion binding"/>
    <property type="evidence" value="ECO:0007669"/>
    <property type="project" value="UniProtKB-UniRule"/>
</dbReference>
<feature type="region of interest" description="Disordered" evidence="15">
    <location>
        <begin position="21"/>
        <end position="43"/>
    </location>
</feature>
<keyword evidence="7" id="KW-0967">Endosome</keyword>
<dbReference type="InterPro" id="IPR008250">
    <property type="entry name" value="ATPase_P-typ_transduc_dom_A_sf"/>
</dbReference>
<keyword evidence="3" id="KW-0597">Phosphoprotein</keyword>
<dbReference type="InterPro" id="IPR036412">
    <property type="entry name" value="HAD-like_sf"/>
</dbReference>
<dbReference type="GO" id="GO:0019829">
    <property type="term" value="F:ATPase-coupled monoatomic cation transmembrane transporter activity"/>
    <property type="evidence" value="ECO:0007669"/>
    <property type="project" value="UniProtKB-UniRule"/>
</dbReference>
<dbReference type="Gene3D" id="2.70.150.10">
    <property type="entry name" value="Calcium-transporting ATPase, cytoplasmic transduction domain A"/>
    <property type="match status" value="1"/>
</dbReference>
<dbReference type="InterPro" id="IPR018303">
    <property type="entry name" value="ATPase_P-typ_P_site"/>
</dbReference>
<feature type="transmembrane region" description="Helical" evidence="14">
    <location>
        <begin position="1123"/>
        <end position="1141"/>
    </location>
</feature>
<dbReference type="OrthoDB" id="48943at2759"/>
<keyword evidence="5 14" id="KW-0479">Metal-binding</keyword>
<name>A0A482X0C0_LAOST</name>
<feature type="domain" description="P5B-type ATPase N-terminal" evidence="17">
    <location>
        <begin position="66"/>
        <end position="208"/>
    </location>
</feature>
<dbReference type="SMR" id="A0A482X0C0"/>
<evidence type="ECO:0000256" key="13">
    <source>
        <dbReference type="ARBA" id="ARBA00049360"/>
    </source>
</evidence>
<keyword evidence="4 14" id="KW-0812">Transmembrane</keyword>
<evidence type="ECO:0000256" key="5">
    <source>
        <dbReference type="ARBA" id="ARBA00022723"/>
    </source>
</evidence>
<evidence type="ECO:0000259" key="16">
    <source>
        <dbReference type="Pfam" id="PF00122"/>
    </source>
</evidence>
<dbReference type="EC" id="7.2.2.-" evidence="14"/>
<dbReference type="FunFam" id="1.20.1110.10:FF:000023">
    <property type="entry name" value="Cation-transporting ATPase"/>
    <property type="match status" value="1"/>
</dbReference>
<evidence type="ECO:0000256" key="15">
    <source>
        <dbReference type="SAM" id="MobiDB-lite"/>
    </source>
</evidence>
<dbReference type="InterPro" id="IPR023214">
    <property type="entry name" value="HAD_sf"/>
</dbReference>
<keyword evidence="9 14" id="KW-0460">Magnesium</keyword>
<dbReference type="SUPFAM" id="SSF81665">
    <property type="entry name" value="Calcium ATPase, transmembrane domain M"/>
    <property type="match status" value="1"/>
</dbReference>
<feature type="transmembrane region" description="Helical" evidence="14">
    <location>
        <begin position="1072"/>
        <end position="1092"/>
    </location>
</feature>
<sequence length="1383" mass="154268">MPATPTNLKLGFQRNNYSRVSFGRNSDNQSKRRESSGPDAQPLQGDDYAEFHGLQSGIDYLNAGTDEQMEVYGYCRNKVKTVVTWVLIVCSLGAVRLVFHWWPRFMLYATHTRCPLDAAHKVMVIERYQKKSKRYFVKDIRILTAQSLGQEVENSDEVGVDASWNQQAAIQLNRVRSPKLSIHVSGGNFKDVDHLRMFCCKKVCYIWDPDKMEFSRLQGLDYKITTQTLHRQKGLTLVQQYLRRAVYGRNEIIVPLKGVMTLLFLEVLDPFYVFQIFSFILWFVDDYIQYATAIFFLTTSSIVMNTIQNRRNQRKIRSTVHSSDVIDVVRPDGADQVPTEMLVPGDLLLIPAGGCVMQCDAVLLTGTCVVIENALTGESVPVIKTPLPNSSAVLFDEKEHGLHTLFCGTKVLQTRYYGNELVYALVIRTGFSTFKGKTVRSILYPPPADYRFEQDSYKFVALLAGIASLGFMYTVVTKSMRGVKNSEIALDALDLITIVVPPALPTAMTVGRIYAQKRLKKKNIYCISPRTINVSGSVNCVCFDKTGTLTEDGLDMWGVEGVEQNAFQPPVKQPAQQLSKNSHLLAAMATCHSLLLIDGACSGDPIDLKMFESTGWTFEDPEVNDTNKFDLIFPTIARPPKPANSANQEKVDVEIAILQRFAFSSILQRMSIICRALDAHEFTVYCKGSPEMIQSLCNPATVPDDFSKQLEEFTQEGYRVLGLAYRNLAVTYHKACRLEREEIETDLCFLGLVVMENRLKPETTGVIKVLRDANIRTVMVTGDNMLTALSVARDCGIVSLGQRVITINSKMNSGDQVPQIYYSQTNHHLPAFNMVQGNSSQMTATNSIFSLDTSESLTAITPVTANGTARNSIMTDVEMPVDNKVCCANDYGSPSNFVFSLTGSVWSLIRDKYPELLPKIVTRGAVFSRMTPDQKQELVEELKALGYYVAMCGDGANDCGALKAAHTGVSLSDAESSIAAPFRSRDVNIQCVVQVVREGRAALVTSFAIFKYMAAYSLVQFISVMILYSIDSNLSDFQYLFIDLFLITAFAYVISQAGAYKGALVPHPPQTSLISMAPVVSLVGQMVIAYAFQLASFYSVQNYDWFQPYNATDAPSVECHENYAVFTISSLQYIILAVVFAKGPPYRKSILTNWSLLVVSLCSSLLVFYLILQPPELLRRKFDLVMPEGYSFRLLVLALGLSNFVIASVHEFFVCDYLLSRKLRERRKEMGIIGPKKKYLEMEREMRNDAGWPPLSSDVSNDVTTANTKCGHTPRSPLTVMRVNNTNGNPVFTLPTTNSLIRASDPRLATGGDISDMTNMSHHHVTATLPRQHNGGLPPPPPPLHNHLPRYLSQSSHITQSEDSLSHYLTPPESLHSSAIDIQ</sequence>
<dbReference type="PANTHER" id="PTHR45630:SF8">
    <property type="entry name" value="CATION-TRANSPORTING ATPASE"/>
    <property type="match status" value="1"/>
</dbReference>
<keyword evidence="11 14" id="KW-1133">Transmembrane helix</keyword>
<keyword evidence="10 14" id="KW-1278">Translocase</keyword>
<dbReference type="InterPro" id="IPR044492">
    <property type="entry name" value="P_typ_ATPase_HD_dom"/>
</dbReference>
<dbReference type="NCBIfam" id="TIGR01657">
    <property type="entry name" value="P-ATPase-V"/>
    <property type="match status" value="1"/>
</dbReference>
<evidence type="ECO:0000256" key="11">
    <source>
        <dbReference type="ARBA" id="ARBA00022989"/>
    </source>
</evidence>
<evidence type="ECO:0000256" key="14">
    <source>
        <dbReference type="RuleBase" id="RU362082"/>
    </source>
</evidence>
<dbReference type="GO" id="GO:0015203">
    <property type="term" value="F:polyamine transmembrane transporter activity"/>
    <property type="evidence" value="ECO:0007669"/>
    <property type="project" value="TreeGrafter"/>
</dbReference>
<evidence type="ECO:0000256" key="10">
    <source>
        <dbReference type="ARBA" id="ARBA00022967"/>
    </source>
</evidence>
<evidence type="ECO:0000256" key="2">
    <source>
        <dbReference type="ARBA" id="ARBA00006000"/>
    </source>
</evidence>
<dbReference type="EMBL" id="QKKF02020306">
    <property type="protein sequence ID" value="RZF39245.1"/>
    <property type="molecule type" value="Genomic_DNA"/>
</dbReference>
<proteinExistence type="inferred from homology"/>
<evidence type="ECO:0000256" key="3">
    <source>
        <dbReference type="ARBA" id="ARBA00022553"/>
    </source>
</evidence>
<feature type="transmembrane region" description="Helical" evidence="14">
    <location>
        <begin position="259"/>
        <end position="281"/>
    </location>
</feature>
<dbReference type="InterPro" id="IPR047819">
    <property type="entry name" value="P5A-ATPase_N"/>
</dbReference>
<comment type="catalytic activity">
    <reaction evidence="13 14">
        <text>ATP + H2O = ADP + phosphate + H(+)</text>
        <dbReference type="Rhea" id="RHEA:13065"/>
        <dbReference type="ChEBI" id="CHEBI:15377"/>
        <dbReference type="ChEBI" id="CHEBI:15378"/>
        <dbReference type="ChEBI" id="CHEBI:30616"/>
        <dbReference type="ChEBI" id="CHEBI:43474"/>
        <dbReference type="ChEBI" id="CHEBI:456216"/>
    </reaction>
</comment>
<keyword evidence="6 14" id="KW-0547">Nucleotide-binding</keyword>
<dbReference type="FunFam" id="3.40.1110.10:FF:000026">
    <property type="entry name" value="Cation-transporting ATPase"/>
    <property type="match status" value="1"/>
</dbReference>
<comment type="subcellular location">
    <subcellularLocation>
        <location evidence="1">Late endosome membrane</location>
        <topology evidence="1">Multi-pass membrane protein</topology>
    </subcellularLocation>
    <subcellularLocation>
        <location evidence="14">Membrane</location>
        <topology evidence="14">Multi-pass membrane protein</topology>
    </subcellularLocation>
</comment>
<feature type="transmembrane region" description="Helical" evidence="14">
    <location>
        <begin position="1192"/>
        <end position="1219"/>
    </location>
</feature>
<dbReference type="Proteomes" id="UP000291343">
    <property type="component" value="Unassembled WGS sequence"/>
</dbReference>
<dbReference type="Gene3D" id="3.40.1110.10">
    <property type="entry name" value="Calcium-transporting ATPase, cytoplasmic domain N"/>
    <property type="match status" value="1"/>
</dbReference>
<dbReference type="InterPro" id="IPR059000">
    <property type="entry name" value="ATPase_P-type_domA"/>
</dbReference>
<comment type="similarity">
    <text evidence="2 14">Belongs to the cation transport ATPase (P-type) (TC 3.A.3) family. Type V subfamily.</text>
</comment>
<protein>
    <recommendedName>
        <fullName evidence="14">Cation-transporting ATPase</fullName>
        <ecNumber evidence="14">7.2.2.-</ecNumber>
    </recommendedName>
</protein>
<feature type="region of interest" description="Disordered" evidence="15">
    <location>
        <begin position="1354"/>
        <end position="1383"/>
    </location>
</feature>
<dbReference type="GO" id="GO:0005524">
    <property type="term" value="F:ATP binding"/>
    <property type="evidence" value="ECO:0007669"/>
    <property type="project" value="UniProtKB-UniRule"/>
</dbReference>
<feature type="transmembrane region" description="Helical" evidence="14">
    <location>
        <begin position="82"/>
        <end position="99"/>
    </location>
</feature>
<evidence type="ECO:0000256" key="9">
    <source>
        <dbReference type="ARBA" id="ARBA00022842"/>
    </source>
</evidence>
<dbReference type="SFLD" id="SFLDF00027">
    <property type="entry name" value="p-type_atpase"/>
    <property type="match status" value="1"/>
</dbReference>
<evidence type="ECO:0000256" key="7">
    <source>
        <dbReference type="ARBA" id="ARBA00022753"/>
    </source>
</evidence>
<feature type="transmembrane region" description="Helical" evidence="14">
    <location>
        <begin position="1009"/>
        <end position="1028"/>
    </location>
</feature>